<protein>
    <submittedName>
        <fullName evidence="2">Uncharacterized protein</fullName>
    </submittedName>
</protein>
<reference evidence="2 3" key="1">
    <citation type="submission" date="2024-01" db="EMBL/GenBank/DDBJ databases">
        <title>The genomes of 5 underutilized Papilionoideae crops provide insights into root nodulation and disease resistanc.</title>
        <authorList>
            <person name="Jiang F."/>
        </authorList>
    </citation>
    <scope>NUCLEOTIDE SEQUENCE [LARGE SCALE GENOMIC DNA]</scope>
    <source>
        <strain evidence="2">LVBAO_FW01</strain>
        <tissue evidence="2">Leaves</tissue>
    </source>
</reference>
<evidence type="ECO:0000313" key="2">
    <source>
        <dbReference type="EMBL" id="KAK7362105.1"/>
    </source>
</evidence>
<name>A0AAN9R4L7_CANGL</name>
<accession>A0AAN9R4L7</accession>
<evidence type="ECO:0000313" key="3">
    <source>
        <dbReference type="Proteomes" id="UP001367508"/>
    </source>
</evidence>
<dbReference type="EMBL" id="JAYMYQ010000001">
    <property type="protein sequence ID" value="KAK7362105.1"/>
    <property type="molecule type" value="Genomic_DNA"/>
</dbReference>
<evidence type="ECO:0000256" key="1">
    <source>
        <dbReference type="SAM" id="MobiDB-lite"/>
    </source>
</evidence>
<dbReference type="Proteomes" id="UP001367508">
    <property type="component" value="Unassembled WGS sequence"/>
</dbReference>
<organism evidence="2 3">
    <name type="scientific">Canavalia gladiata</name>
    <name type="common">Sword bean</name>
    <name type="synonym">Dolichos gladiatus</name>
    <dbReference type="NCBI Taxonomy" id="3824"/>
    <lineage>
        <taxon>Eukaryota</taxon>
        <taxon>Viridiplantae</taxon>
        <taxon>Streptophyta</taxon>
        <taxon>Embryophyta</taxon>
        <taxon>Tracheophyta</taxon>
        <taxon>Spermatophyta</taxon>
        <taxon>Magnoliopsida</taxon>
        <taxon>eudicotyledons</taxon>
        <taxon>Gunneridae</taxon>
        <taxon>Pentapetalae</taxon>
        <taxon>rosids</taxon>
        <taxon>fabids</taxon>
        <taxon>Fabales</taxon>
        <taxon>Fabaceae</taxon>
        <taxon>Papilionoideae</taxon>
        <taxon>50 kb inversion clade</taxon>
        <taxon>NPAAA clade</taxon>
        <taxon>indigoferoid/millettioid clade</taxon>
        <taxon>Phaseoleae</taxon>
        <taxon>Canavalia</taxon>
    </lineage>
</organism>
<keyword evidence="3" id="KW-1185">Reference proteome</keyword>
<comment type="caution">
    <text evidence="2">The sequence shown here is derived from an EMBL/GenBank/DDBJ whole genome shotgun (WGS) entry which is preliminary data.</text>
</comment>
<dbReference type="AlphaFoldDB" id="A0AAN9R4L7"/>
<feature type="region of interest" description="Disordered" evidence="1">
    <location>
        <begin position="79"/>
        <end position="113"/>
    </location>
</feature>
<sequence length="113" mass="12362">MSEICYSCIVAPDGEATLIGLGWKALLSSLGNSVRDCLFTMDAISCNKQNKLTTENKNLILSKQAMWEAAVAGWDSDGLISDAFMGRDTKETKKSKEKGRGTREKQGNKSRPD</sequence>
<proteinExistence type="predicted"/>
<feature type="compositionally biased region" description="Basic and acidic residues" evidence="1">
    <location>
        <begin position="85"/>
        <end position="113"/>
    </location>
</feature>
<gene>
    <name evidence="2" type="ORF">VNO77_04205</name>
</gene>